<feature type="domain" description="EamA" evidence="2">
    <location>
        <begin position="145"/>
        <end position="272"/>
    </location>
</feature>
<dbReference type="SUPFAM" id="SSF103481">
    <property type="entry name" value="Multidrug resistance efflux transporter EmrE"/>
    <property type="match status" value="2"/>
</dbReference>
<proteinExistence type="predicted"/>
<sequence length="288" mass="30408">MSIWLLTGICLVASTLEPILIKLGYLGSATPPQLLVVRGLVAGICALPFIGKISPTFAEQFGRILPVCVIFVVTNVFLMLAFAHLPVSIVVALVTSTPAFVALVNQWRGTVALGQRFWIGFILCFVGIPATVGSGFVGAGGTEWKGLIYVGLAIAGSTLYRTRMDMVTRHVRAIQVSGCLFLFCGLTAALCAPFFLPLPETAVRFGAAVGMTSVVANVTFLATLASLGSTRVSMIGLLQRPTVVVASAVALHEPLTLSQMAGIALVMTGVYLAKPEPIPQRQQPHEQA</sequence>
<dbReference type="RefSeq" id="WP_173120396.1">
    <property type="nucleotide sequence ID" value="NZ_JABRWJ010000001.1"/>
</dbReference>
<dbReference type="EMBL" id="JABRWJ010000001">
    <property type="protein sequence ID" value="NRF65921.1"/>
    <property type="molecule type" value="Genomic_DNA"/>
</dbReference>
<feature type="transmembrane region" description="Helical" evidence="1">
    <location>
        <begin position="63"/>
        <end position="81"/>
    </location>
</feature>
<name>A0ABX2EBK7_9BURK</name>
<feature type="transmembrane region" description="Helical" evidence="1">
    <location>
        <begin position="117"/>
        <end position="140"/>
    </location>
</feature>
<dbReference type="InterPro" id="IPR037185">
    <property type="entry name" value="EmrE-like"/>
</dbReference>
<feature type="transmembrane region" description="Helical" evidence="1">
    <location>
        <begin position="146"/>
        <end position="162"/>
    </location>
</feature>
<dbReference type="Proteomes" id="UP000737171">
    <property type="component" value="Unassembled WGS sequence"/>
</dbReference>
<reference evidence="3 4" key="1">
    <citation type="submission" date="2020-05" db="EMBL/GenBank/DDBJ databases">
        <title>Aquincola sp. isolate from soil.</title>
        <authorList>
            <person name="Han J."/>
            <person name="Kim D.-U."/>
        </authorList>
    </citation>
    <scope>NUCLEOTIDE SEQUENCE [LARGE SCALE GENOMIC DNA]</scope>
    <source>
        <strain evidence="3 4">S2</strain>
    </source>
</reference>
<comment type="caution">
    <text evidence="3">The sequence shown here is derived from an EMBL/GenBank/DDBJ whole genome shotgun (WGS) entry which is preliminary data.</text>
</comment>
<organism evidence="3 4">
    <name type="scientific">Pseudaquabacterium terrae</name>
    <dbReference type="NCBI Taxonomy" id="2732868"/>
    <lineage>
        <taxon>Bacteria</taxon>
        <taxon>Pseudomonadati</taxon>
        <taxon>Pseudomonadota</taxon>
        <taxon>Betaproteobacteria</taxon>
        <taxon>Burkholderiales</taxon>
        <taxon>Sphaerotilaceae</taxon>
        <taxon>Pseudaquabacterium</taxon>
    </lineage>
</organism>
<evidence type="ECO:0000259" key="2">
    <source>
        <dbReference type="Pfam" id="PF00892"/>
    </source>
</evidence>
<feature type="transmembrane region" description="Helical" evidence="1">
    <location>
        <begin position="87"/>
        <end position="105"/>
    </location>
</feature>
<keyword evidence="1" id="KW-0812">Transmembrane</keyword>
<keyword evidence="1" id="KW-0472">Membrane</keyword>
<keyword evidence="4" id="KW-1185">Reference proteome</keyword>
<evidence type="ECO:0000313" key="3">
    <source>
        <dbReference type="EMBL" id="NRF65921.1"/>
    </source>
</evidence>
<keyword evidence="1" id="KW-1133">Transmembrane helix</keyword>
<accession>A0ABX2EBK7</accession>
<gene>
    <name evidence="3" type="ORF">HLB44_02860</name>
</gene>
<feature type="transmembrane region" description="Helical" evidence="1">
    <location>
        <begin position="202"/>
        <end position="225"/>
    </location>
</feature>
<evidence type="ECO:0000313" key="4">
    <source>
        <dbReference type="Proteomes" id="UP000737171"/>
    </source>
</evidence>
<protein>
    <submittedName>
        <fullName evidence="3">DMT family transporter</fullName>
    </submittedName>
</protein>
<feature type="transmembrane region" description="Helical" evidence="1">
    <location>
        <begin position="174"/>
        <end position="196"/>
    </location>
</feature>
<feature type="transmembrane region" description="Helical" evidence="1">
    <location>
        <begin position="34"/>
        <end position="51"/>
    </location>
</feature>
<evidence type="ECO:0000256" key="1">
    <source>
        <dbReference type="SAM" id="Phobius"/>
    </source>
</evidence>
<dbReference type="InterPro" id="IPR000620">
    <property type="entry name" value="EamA_dom"/>
</dbReference>
<dbReference type="Pfam" id="PF00892">
    <property type="entry name" value="EamA"/>
    <property type="match status" value="1"/>
</dbReference>